<keyword evidence="8" id="KW-1185">Reference proteome</keyword>
<dbReference type="GeneID" id="71928655"/>
<feature type="transmembrane region" description="Helical" evidence="5">
    <location>
        <begin position="121"/>
        <end position="145"/>
    </location>
</feature>
<accession>A0A8U0A182</accession>
<sequence>MALSDILTDPDSFFDQQATEPSWFIPIVLVMTTSFLAAIAASPGAELSGEAMSMVVDHQTQDANQTLQNVFATGTMVIAVGWTFIETLAGWLLYAVAFYAIAHFGFEGSGTFTDTIALTGWGYVPAVVNQTIAAVASYTVFGGVSLPESPYAAQETVAELQSDPILLASGIIGLALLAWSGVIWTYAMAKLHDLSRRDAAITAGIPVAFIMLTRINGIV</sequence>
<evidence type="ECO:0000256" key="3">
    <source>
        <dbReference type="ARBA" id="ARBA00022989"/>
    </source>
</evidence>
<dbReference type="InterPro" id="IPR006977">
    <property type="entry name" value="Yip1_dom"/>
</dbReference>
<evidence type="ECO:0000256" key="5">
    <source>
        <dbReference type="SAM" id="Phobius"/>
    </source>
</evidence>
<reference evidence="7" key="1">
    <citation type="submission" date="2022-04" db="EMBL/GenBank/DDBJ databases">
        <title>Halocatena sp. nov., isolated from a salt lake.</title>
        <authorList>
            <person name="Cui H.-L."/>
        </authorList>
    </citation>
    <scope>NUCLEOTIDE SEQUENCE</scope>
    <source>
        <strain evidence="7">AD-1</strain>
    </source>
</reference>
<dbReference type="EMBL" id="CP096019">
    <property type="protein sequence ID" value="UPM42549.1"/>
    <property type="molecule type" value="Genomic_DNA"/>
</dbReference>
<feature type="transmembrane region" description="Helical" evidence="5">
    <location>
        <begin position="23"/>
        <end position="45"/>
    </location>
</feature>
<proteinExistence type="predicted"/>
<evidence type="ECO:0000313" key="8">
    <source>
        <dbReference type="Proteomes" id="UP000831768"/>
    </source>
</evidence>
<feature type="domain" description="Yip1" evidence="6">
    <location>
        <begin position="5"/>
        <end position="212"/>
    </location>
</feature>
<dbReference type="Pfam" id="PF04893">
    <property type="entry name" value="Yip1"/>
    <property type="match status" value="1"/>
</dbReference>
<gene>
    <name evidence="7" type="ORF">MW046_11370</name>
</gene>
<keyword evidence="3 5" id="KW-1133">Transmembrane helix</keyword>
<dbReference type="AlphaFoldDB" id="A0A8U0A182"/>
<evidence type="ECO:0000256" key="2">
    <source>
        <dbReference type="ARBA" id="ARBA00022692"/>
    </source>
</evidence>
<organism evidence="7 8">
    <name type="scientific">Halocatena salina</name>
    <dbReference type="NCBI Taxonomy" id="2934340"/>
    <lineage>
        <taxon>Archaea</taxon>
        <taxon>Methanobacteriati</taxon>
        <taxon>Methanobacteriota</taxon>
        <taxon>Stenosarchaea group</taxon>
        <taxon>Halobacteria</taxon>
        <taxon>Halobacteriales</taxon>
        <taxon>Natronomonadaceae</taxon>
        <taxon>Halocatena</taxon>
    </lineage>
</organism>
<protein>
    <submittedName>
        <fullName evidence="7">YIP1 family protein</fullName>
    </submittedName>
</protein>
<feature type="transmembrane region" description="Helical" evidence="5">
    <location>
        <begin position="91"/>
        <end position="109"/>
    </location>
</feature>
<keyword evidence="2 5" id="KW-0812">Transmembrane</keyword>
<comment type="subcellular location">
    <subcellularLocation>
        <location evidence="1">Membrane</location>
        <topology evidence="1">Multi-pass membrane protein</topology>
    </subcellularLocation>
</comment>
<dbReference type="RefSeq" id="WP_247993220.1">
    <property type="nucleotide sequence ID" value="NZ_CP096019.1"/>
</dbReference>
<dbReference type="GO" id="GO:0016020">
    <property type="term" value="C:membrane"/>
    <property type="evidence" value="ECO:0007669"/>
    <property type="project" value="UniProtKB-SubCell"/>
</dbReference>
<name>A0A8U0A182_9EURY</name>
<feature type="transmembrane region" description="Helical" evidence="5">
    <location>
        <begin position="199"/>
        <end position="218"/>
    </location>
</feature>
<keyword evidence="4 5" id="KW-0472">Membrane</keyword>
<dbReference type="Proteomes" id="UP000831768">
    <property type="component" value="Chromosome"/>
</dbReference>
<evidence type="ECO:0000313" key="7">
    <source>
        <dbReference type="EMBL" id="UPM42549.1"/>
    </source>
</evidence>
<evidence type="ECO:0000256" key="4">
    <source>
        <dbReference type="ARBA" id="ARBA00023136"/>
    </source>
</evidence>
<evidence type="ECO:0000256" key="1">
    <source>
        <dbReference type="ARBA" id="ARBA00004141"/>
    </source>
</evidence>
<evidence type="ECO:0000259" key="6">
    <source>
        <dbReference type="Pfam" id="PF04893"/>
    </source>
</evidence>
<dbReference type="KEGG" id="haad:MW046_11370"/>
<feature type="transmembrane region" description="Helical" evidence="5">
    <location>
        <begin position="165"/>
        <end position="187"/>
    </location>
</feature>